<comment type="caution">
    <text evidence="1">The sequence shown here is derived from an EMBL/GenBank/DDBJ whole genome shotgun (WGS) entry which is preliminary data.</text>
</comment>
<gene>
    <name evidence="1" type="ORF">SeLEV6574_g06639</name>
</gene>
<proteinExistence type="predicted"/>
<accession>A0A507CGV0</accession>
<name>A0A507CGV0_9FUNG</name>
<evidence type="ECO:0000313" key="1">
    <source>
        <dbReference type="EMBL" id="TPX40387.1"/>
    </source>
</evidence>
<dbReference type="EMBL" id="QEAM01000392">
    <property type="protein sequence ID" value="TPX40387.1"/>
    <property type="molecule type" value="Genomic_DNA"/>
</dbReference>
<evidence type="ECO:0000313" key="2">
    <source>
        <dbReference type="Proteomes" id="UP000320475"/>
    </source>
</evidence>
<organism evidence="1 2">
    <name type="scientific">Synchytrium endobioticum</name>
    <dbReference type="NCBI Taxonomy" id="286115"/>
    <lineage>
        <taxon>Eukaryota</taxon>
        <taxon>Fungi</taxon>
        <taxon>Fungi incertae sedis</taxon>
        <taxon>Chytridiomycota</taxon>
        <taxon>Chytridiomycota incertae sedis</taxon>
        <taxon>Chytridiomycetes</taxon>
        <taxon>Synchytriales</taxon>
        <taxon>Synchytriaceae</taxon>
        <taxon>Synchytrium</taxon>
    </lineage>
</organism>
<protein>
    <submittedName>
        <fullName evidence="1">Uncharacterized protein</fullName>
    </submittedName>
</protein>
<sequence>MDPEIETKIRYLSTLSTRRVVGGYTMSDSCFTSFRILSHFPKWIVGINIRPASIPEKKPPTWAKLSTYGNKPIPRDMMIVTIIFRS</sequence>
<reference evidence="1 2" key="1">
    <citation type="journal article" date="2019" name="Sci. Rep.">
        <title>Comparative genomics of chytrid fungi reveal insights into the obligate biotrophic and pathogenic lifestyle of Synchytrium endobioticum.</title>
        <authorList>
            <person name="van de Vossenberg B.T.L.H."/>
            <person name="Warris S."/>
            <person name="Nguyen H.D.T."/>
            <person name="van Gent-Pelzer M.P.E."/>
            <person name="Joly D.L."/>
            <person name="van de Geest H.C."/>
            <person name="Bonants P.J.M."/>
            <person name="Smith D.S."/>
            <person name="Levesque C.A."/>
            <person name="van der Lee T.A.J."/>
        </authorList>
    </citation>
    <scope>NUCLEOTIDE SEQUENCE [LARGE SCALE GENOMIC DNA]</scope>
    <source>
        <strain evidence="1 2">LEV6574</strain>
    </source>
</reference>
<dbReference type="Proteomes" id="UP000320475">
    <property type="component" value="Unassembled WGS sequence"/>
</dbReference>
<dbReference type="AlphaFoldDB" id="A0A507CGV0"/>